<dbReference type="GO" id="GO:0140683">
    <property type="term" value="F:histone H3K9me/H3K9me2 demethylase activity"/>
    <property type="evidence" value="ECO:0007669"/>
    <property type="project" value="UniProtKB-EC"/>
</dbReference>
<feature type="region of interest" description="Disordered" evidence="15">
    <location>
        <begin position="246"/>
        <end position="333"/>
    </location>
</feature>
<dbReference type="Proteomes" id="UP000564407">
    <property type="component" value="Unassembled WGS sequence"/>
</dbReference>
<evidence type="ECO:0000256" key="14">
    <source>
        <dbReference type="RuleBase" id="RU369087"/>
    </source>
</evidence>
<dbReference type="InterPro" id="IPR054294">
    <property type="entry name" value="DUF7030"/>
</dbReference>
<keyword evidence="3" id="KW-0863">Zinc-finger</keyword>
<dbReference type="Pfam" id="PF22988">
    <property type="entry name" value="PWWP_KDM3B"/>
    <property type="match status" value="1"/>
</dbReference>
<evidence type="ECO:0000256" key="11">
    <source>
        <dbReference type="ARBA" id="ARBA00023242"/>
    </source>
</evidence>
<comment type="cofactor">
    <cofactor evidence="14">
        <name>Fe(2+)</name>
        <dbReference type="ChEBI" id="CHEBI:29033"/>
    </cofactor>
    <text evidence="14">Binds 1 Fe(2+) ion per subunit.</text>
</comment>
<dbReference type="GO" id="GO:0008270">
    <property type="term" value="F:zinc ion binding"/>
    <property type="evidence" value="ECO:0007669"/>
    <property type="project" value="UniProtKB-KW"/>
</dbReference>
<evidence type="ECO:0000256" key="15">
    <source>
        <dbReference type="SAM" id="MobiDB-lite"/>
    </source>
</evidence>
<dbReference type="InterPro" id="IPR003347">
    <property type="entry name" value="JmjC_dom"/>
</dbReference>
<evidence type="ECO:0000256" key="7">
    <source>
        <dbReference type="ARBA" id="ARBA00023002"/>
    </source>
</evidence>
<sequence>MADAAASPVGKRLLLLLAAGPGEGETPGPEPGPALPARAWRSGTVRAMSGAVPQDLAIFVEFDGCNWNQHAWVKVHAEEVIVLLLEGSLVWAPRNDPVMLQSTRISLAQWPALTFTPLVDKLGLGSVVPVEFLLDRHLRFLSDASGLRLFQMGTESQNQILQEQPSLRESVNALISDQKLQEIFSRGPYSVQGQRVKVYQPEDENSWLCGVVSHQDPITRLMEVSVTESGEIKSVDPRLIHVVMDNASPSEGGALKAAKSSSKGKKKKESLEGKDARRRKNVSDPACDPATKKLKERGEADSNGNDGGEASRGPWKGVSSNETGLDPRAKQLPSFIPQINRNIRFATYTKENGRTLVVQDEPVGGDTPLPFTPFSSVAGQALLVGSGCKEAGKSLEQVAQGTVTSATAVTTAALTPTTVRISESGLPAVAGQEKLKTVRSQAQGENSRNSLLASGFGVSLPSTSQSLVFGAGRSQSNGVMAPENKPSGFPFGCSTGQEAQKDSDSSKNLFFQCMSQNLPSSNYFTVISESLTEDVSSRDSFKQCTEIVGAGTCKGKILSVDTKPGAQSGSSVERKLPVESMPTLTPAFSRSLLNARPPDSHENLFLQPPKLSREEPSNPFLAFAEKAELSPFSGFASSSQTGVSAPSTPVGHKATSGWPESLTSTDSLAKKKTLFITTDSSKIISSASGSTSAAGVQSPSTVGNGRSSSPISNLTQPIEMPTLSSSPTEEKPAPGPGQQDNPLLKTFSNVFGRHPPTLFSSQAEFPQESKAPFETVKRFSLDERSLTSRQDSDSSTNSDLSDLSDSEDQLQAKACMKGIPDHLMAKLGPNAERSAELLLGKGKGKQAPKGRPRTAPLKVGQSVLKDMSKVRKLKQSGEPFLQDGSCINVAPHLHKCRECRLERYRKFKEQEQDDSTVACRFFHFRRLVFTRKGILRVEGFLNPQQSDPDAMSLWIPSSSPAEGIDLETSKYILANVGDQFCQLVMSEKEAMMMVEPHQKVAWKRAVRGVREMCDVCETTLFNIHWVCRKCGFGVCLDCYRLRKNRPRSETEEIGDEEVFSWLKCAKGQSHEPENLMPTQIIPGTALYNIGDMVHAARGKWGIKANCPCINRQSKSVLRPAVTNGISQLPTVNPSASISGNESTFSTGAGTAGAGQVEMDIVPKSEATDSRIEEFAKTETLPTSNAGEVKSNRPLCPETAPSSALHWLADLATQKAKEETKESGSLRSVLNKESHSPFGLDSFNSSTKVSPLTPKLFNSLLLGPVTSSNKAEGSSLRDLLHAGPGKLPQVPSDTGIPFPPVFSAASTGAKGKASLPNFLDHIIASVVENKKTSDGAKRASNLADTQREVKEMVMGLNVLDPHTSHSWLCDGRLLCLHDPSNKNNWKIFRECWKQGQPVLVSGVHKKLKSELWKPEAFSLEFGDQDVDLVNCRNCAIISDVKVRDFWDGFEIISKRLRSDDGQPMVLKLKDWPPGEDFRDMMPTRFEDLMENLPLPEYTKRDGRLNLASRLPSYFVRPDLGPKMYNAYGLITAEDRRVGTTNLHLDVSDAVNVMVYVGIPIGEGTHDDEVLKTIDEGDADDVTKQRIHEGREKPGALWHIYAAKDAEKIRELLRKVGEEQGQENPPDHDPIHDQSWYLDQTLRKRLYDEYGVQGWAIVQFLGDAVFIPAGAPHQVHNLYSCIKVAEDFVSPEHVKHCFRLTQEFRHLSNTHTNHEDKLQVKNIIYHAVKDAVGTLKAHESKLARS</sequence>
<reference evidence="18 19" key="1">
    <citation type="submission" date="2019-09" db="EMBL/GenBank/DDBJ databases">
        <title>Bird 10,000 Genomes (B10K) Project - Family phase.</title>
        <authorList>
            <person name="Zhang G."/>
        </authorList>
    </citation>
    <scope>NUCLEOTIDE SEQUENCE [LARGE SCALE GENOMIC DNA]</scope>
    <source>
        <strain evidence="18">B10K-DU-029-44</strain>
        <tissue evidence="18">Heart</tissue>
    </source>
</reference>
<comment type="subcellular location">
    <subcellularLocation>
        <location evidence="1 14">Nucleus</location>
    </subcellularLocation>
</comment>
<gene>
    <name evidence="18" type="primary">Kdm3b</name>
    <name evidence="18" type="ORF">MALELE_R10346</name>
</gene>
<keyword evidence="16" id="KW-0732">Signal</keyword>
<dbReference type="GO" id="GO:0006357">
    <property type="term" value="P:regulation of transcription by RNA polymerase II"/>
    <property type="evidence" value="ECO:0007669"/>
    <property type="project" value="TreeGrafter"/>
</dbReference>
<keyword evidence="10" id="KW-0804">Transcription</keyword>
<evidence type="ECO:0000256" key="9">
    <source>
        <dbReference type="ARBA" id="ARBA00023015"/>
    </source>
</evidence>
<feature type="region of interest" description="Disordered" evidence="15">
    <location>
        <begin position="685"/>
        <end position="770"/>
    </location>
</feature>
<dbReference type="Gene3D" id="2.60.120.650">
    <property type="entry name" value="Cupin"/>
    <property type="match status" value="1"/>
</dbReference>
<comment type="catalytic activity">
    <reaction evidence="13 14">
        <text>N(6),N(6)-dimethyl-L-lysyl(9)-[histone H3] + 2 2-oxoglutarate + 2 O2 = L-lysyl(9)-[histone H3] + 2 formaldehyde + 2 succinate + 2 CO2</text>
        <dbReference type="Rhea" id="RHEA:60188"/>
        <dbReference type="Rhea" id="RHEA-COMP:15541"/>
        <dbReference type="Rhea" id="RHEA-COMP:15546"/>
        <dbReference type="ChEBI" id="CHEBI:15379"/>
        <dbReference type="ChEBI" id="CHEBI:16526"/>
        <dbReference type="ChEBI" id="CHEBI:16810"/>
        <dbReference type="ChEBI" id="CHEBI:16842"/>
        <dbReference type="ChEBI" id="CHEBI:29969"/>
        <dbReference type="ChEBI" id="CHEBI:30031"/>
        <dbReference type="ChEBI" id="CHEBI:61976"/>
        <dbReference type="EC" id="1.14.11.65"/>
    </reaction>
</comment>
<dbReference type="GO" id="GO:0070988">
    <property type="term" value="P:demethylation"/>
    <property type="evidence" value="ECO:0007669"/>
    <property type="project" value="UniProtKB-UniRule"/>
</dbReference>
<dbReference type="GO" id="GO:0000785">
    <property type="term" value="C:chromatin"/>
    <property type="evidence" value="ECO:0007669"/>
    <property type="project" value="TreeGrafter"/>
</dbReference>
<comment type="domain">
    <text evidence="14">The JmjC domain and the C6-type zinc-finger are required for the demethylation activity.</text>
</comment>
<keyword evidence="4" id="KW-0862">Zinc</keyword>
<keyword evidence="8 14" id="KW-0408">Iron</keyword>
<feature type="non-terminal residue" evidence="18">
    <location>
        <position position="1"/>
    </location>
</feature>
<accession>A0A7K6GPX5</accession>
<dbReference type="GO" id="GO:0008168">
    <property type="term" value="F:methyltransferase activity"/>
    <property type="evidence" value="ECO:0007669"/>
    <property type="project" value="UniProtKB-KW"/>
</dbReference>
<feature type="compositionally biased region" description="Polar residues" evidence="15">
    <location>
        <begin position="695"/>
        <end position="727"/>
    </location>
</feature>
<evidence type="ECO:0000313" key="18">
    <source>
        <dbReference type="EMBL" id="NWV65383.1"/>
    </source>
</evidence>
<dbReference type="FunFam" id="2.60.120.650:FF:000004">
    <property type="entry name" value="Putative lysine-specific demethylase 3B"/>
    <property type="match status" value="1"/>
</dbReference>
<keyword evidence="18" id="KW-0489">Methyltransferase</keyword>
<keyword evidence="6" id="KW-0223">Dioxygenase</keyword>
<feature type="compositionally biased region" description="Polar residues" evidence="15">
    <location>
        <begin position="738"/>
        <end position="749"/>
    </location>
</feature>
<proteinExistence type="inferred from homology"/>
<comment type="similarity">
    <text evidence="12 14">Belongs to the JHDM2 histone demethylase family.</text>
</comment>
<evidence type="ECO:0000256" key="2">
    <source>
        <dbReference type="ARBA" id="ARBA00022723"/>
    </source>
</evidence>
<evidence type="ECO:0000256" key="5">
    <source>
        <dbReference type="ARBA" id="ARBA00022853"/>
    </source>
</evidence>
<feature type="region of interest" description="Disordered" evidence="15">
    <location>
        <begin position="783"/>
        <end position="809"/>
    </location>
</feature>
<keyword evidence="9" id="KW-0805">Transcription regulation</keyword>
<feature type="compositionally biased region" description="Polar residues" evidence="15">
    <location>
        <begin position="635"/>
        <end position="647"/>
    </location>
</feature>
<dbReference type="PANTHER" id="PTHR12549">
    <property type="entry name" value="JMJC DOMAIN-CONTAINING HISTONE DEMETHYLATION PROTEIN"/>
    <property type="match status" value="1"/>
</dbReference>
<keyword evidence="18" id="KW-0808">Transferase</keyword>
<dbReference type="GO" id="GO:0031490">
    <property type="term" value="F:chromatin DNA binding"/>
    <property type="evidence" value="ECO:0007669"/>
    <property type="project" value="TreeGrafter"/>
</dbReference>
<dbReference type="PROSITE" id="PS51184">
    <property type="entry name" value="JMJC"/>
    <property type="match status" value="1"/>
</dbReference>
<keyword evidence="11 14" id="KW-0539">Nucleus</keyword>
<dbReference type="SUPFAM" id="SSF51197">
    <property type="entry name" value="Clavaminate synthase-like"/>
    <property type="match status" value="1"/>
</dbReference>
<feature type="compositionally biased region" description="Low complexity" evidence="15">
    <location>
        <begin position="685"/>
        <end position="694"/>
    </location>
</feature>
<dbReference type="InterPro" id="IPR054504">
    <property type="entry name" value="PWWP_KDM3B"/>
</dbReference>
<evidence type="ECO:0000256" key="12">
    <source>
        <dbReference type="ARBA" id="ARBA00037987"/>
    </source>
</evidence>
<keyword evidence="5" id="KW-0156">Chromatin regulator</keyword>
<dbReference type="InterPro" id="IPR045109">
    <property type="entry name" value="LSDs-like"/>
</dbReference>
<dbReference type="Pfam" id="PF02373">
    <property type="entry name" value="JmjC"/>
    <property type="match status" value="1"/>
</dbReference>
<organism evidence="18 19">
    <name type="scientific">Malurus elegans</name>
    <name type="common">Red-winged fairywren</name>
    <dbReference type="NCBI Taxonomy" id="720584"/>
    <lineage>
        <taxon>Eukaryota</taxon>
        <taxon>Metazoa</taxon>
        <taxon>Chordata</taxon>
        <taxon>Craniata</taxon>
        <taxon>Vertebrata</taxon>
        <taxon>Euteleostomi</taxon>
        <taxon>Archelosauria</taxon>
        <taxon>Archosauria</taxon>
        <taxon>Dinosauria</taxon>
        <taxon>Saurischia</taxon>
        <taxon>Theropoda</taxon>
        <taxon>Coelurosauria</taxon>
        <taxon>Aves</taxon>
        <taxon>Neognathae</taxon>
        <taxon>Neoaves</taxon>
        <taxon>Telluraves</taxon>
        <taxon>Australaves</taxon>
        <taxon>Passeriformes</taxon>
        <taxon>Meliphagoidea</taxon>
        <taxon>Maluridae</taxon>
        <taxon>Malurus</taxon>
    </lineage>
</organism>
<dbReference type="Pfam" id="PF22989">
    <property type="entry name" value="DUF7030"/>
    <property type="match status" value="1"/>
</dbReference>
<feature type="non-terminal residue" evidence="18">
    <location>
        <position position="1743"/>
    </location>
</feature>
<comment type="caution">
    <text evidence="18">The sequence shown here is derived from an EMBL/GenBank/DDBJ whole genome shotgun (WGS) entry which is preliminary data.</text>
</comment>
<evidence type="ECO:0000256" key="6">
    <source>
        <dbReference type="ARBA" id="ARBA00022964"/>
    </source>
</evidence>
<evidence type="ECO:0000256" key="16">
    <source>
        <dbReference type="SAM" id="SignalP"/>
    </source>
</evidence>
<evidence type="ECO:0000256" key="1">
    <source>
        <dbReference type="ARBA" id="ARBA00004123"/>
    </source>
</evidence>
<dbReference type="SMART" id="SM00558">
    <property type="entry name" value="JmjC"/>
    <property type="match status" value="1"/>
</dbReference>
<dbReference type="InterPro" id="IPR054503">
    <property type="entry name" value="KDM3AB_Tudor"/>
</dbReference>
<protein>
    <recommendedName>
        <fullName evidence="14">Lysine-specific demethylase</fullName>
        <ecNumber evidence="14">1.14.11.65</ecNumber>
    </recommendedName>
</protein>
<evidence type="ECO:0000256" key="8">
    <source>
        <dbReference type="ARBA" id="ARBA00023004"/>
    </source>
</evidence>
<keyword evidence="19" id="KW-1185">Reference proteome</keyword>
<evidence type="ECO:0000256" key="3">
    <source>
        <dbReference type="ARBA" id="ARBA00022771"/>
    </source>
</evidence>
<evidence type="ECO:0000256" key="4">
    <source>
        <dbReference type="ARBA" id="ARBA00022833"/>
    </source>
</evidence>
<keyword evidence="2 14" id="KW-0479">Metal-binding</keyword>
<evidence type="ECO:0000313" key="19">
    <source>
        <dbReference type="Proteomes" id="UP000564407"/>
    </source>
</evidence>
<evidence type="ECO:0000256" key="13">
    <source>
        <dbReference type="ARBA" id="ARBA00047648"/>
    </source>
</evidence>
<feature type="signal peptide" evidence="16">
    <location>
        <begin position="1"/>
        <end position="24"/>
    </location>
</feature>
<dbReference type="GO" id="GO:0000118">
    <property type="term" value="C:histone deacetylase complex"/>
    <property type="evidence" value="ECO:0007669"/>
    <property type="project" value="UniProtKB-UniRule"/>
</dbReference>
<feature type="compositionally biased region" description="Basic and acidic residues" evidence="15">
    <location>
        <begin position="290"/>
        <end position="300"/>
    </location>
</feature>
<dbReference type="GO" id="GO:0003712">
    <property type="term" value="F:transcription coregulator activity"/>
    <property type="evidence" value="ECO:0007669"/>
    <property type="project" value="TreeGrafter"/>
</dbReference>
<dbReference type="EC" id="1.14.11.65" evidence="14"/>
<dbReference type="Pfam" id="PF22987">
    <property type="entry name" value="Tudor_KDM3B"/>
    <property type="match status" value="1"/>
</dbReference>
<comment type="function">
    <text evidence="14">Histone demethylase that specifically demethylates 'Lys-9' of histone H3, thereby playing a central role in histone code.</text>
</comment>
<dbReference type="EMBL" id="VZRP01011573">
    <property type="protein sequence ID" value="NWV65383.1"/>
    <property type="molecule type" value="Genomic_DNA"/>
</dbReference>
<feature type="chain" id="PRO_5029480425" description="Lysine-specific demethylase" evidence="16">
    <location>
        <begin position="25"/>
        <end position="1743"/>
    </location>
</feature>
<feature type="region of interest" description="Disordered" evidence="15">
    <location>
        <begin position="634"/>
        <end position="663"/>
    </location>
</feature>
<feature type="compositionally biased region" description="Basic and acidic residues" evidence="15">
    <location>
        <begin position="783"/>
        <end position="792"/>
    </location>
</feature>
<evidence type="ECO:0000259" key="17">
    <source>
        <dbReference type="PROSITE" id="PS51184"/>
    </source>
</evidence>
<feature type="domain" description="JmjC" evidence="17">
    <location>
        <begin position="1480"/>
        <end position="1703"/>
    </location>
</feature>
<feature type="compositionally biased region" description="Low complexity" evidence="15">
    <location>
        <begin position="250"/>
        <end position="261"/>
    </location>
</feature>
<dbReference type="GO" id="GO:0032259">
    <property type="term" value="P:methylation"/>
    <property type="evidence" value="ECO:0007669"/>
    <property type="project" value="UniProtKB-KW"/>
</dbReference>
<keyword evidence="7" id="KW-0560">Oxidoreductase</keyword>
<comment type="domain">
    <text evidence="14">Leu-Xaa-Xaa-Leu-Leu (LXXLL) motifs are known to mediate the association with nuclear receptors.</text>
</comment>
<dbReference type="PANTHER" id="PTHR12549:SF8">
    <property type="entry name" value="LYSINE-SPECIFIC DEMETHYLASE 3B"/>
    <property type="match status" value="1"/>
</dbReference>
<evidence type="ECO:0000256" key="10">
    <source>
        <dbReference type="ARBA" id="ARBA00023163"/>
    </source>
</evidence>
<name>A0A7K6GPX5_9PASS</name>
<feature type="region of interest" description="Disordered" evidence="15">
    <location>
        <begin position="592"/>
        <end position="611"/>
    </location>
</feature>